<name>A0A9D6UJY5_UNCSA</name>
<accession>A0A9D6UJY5</accession>
<sequence>MIEKTKNKTYTVADLYAEAAKMVRAEMASLKNGPLTEDEEVKIKELGKVLSKTVLKEMRIA</sequence>
<protein>
    <submittedName>
        <fullName evidence="1">Uncharacterized protein</fullName>
    </submittedName>
</protein>
<gene>
    <name evidence="1" type="ORF">HZB08_00440</name>
</gene>
<dbReference type="Proteomes" id="UP000808761">
    <property type="component" value="Unassembled WGS sequence"/>
</dbReference>
<evidence type="ECO:0000313" key="1">
    <source>
        <dbReference type="EMBL" id="MBI5078477.1"/>
    </source>
</evidence>
<proteinExistence type="predicted"/>
<reference evidence="1" key="1">
    <citation type="submission" date="2020-07" db="EMBL/GenBank/DDBJ databases">
        <title>Huge and variable diversity of episymbiotic CPR bacteria and DPANN archaea in groundwater ecosystems.</title>
        <authorList>
            <person name="He C.Y."/>
            <person name="Keren R."/>
            <person name="Whittaker M."/>
            <person name="Farag I.F."/>
            <person name="Doudna J."/>
            <person name="Cate J.H.D."/>
            <person name="Banfield J.F."/>
        </authorList>
    </citation>
    <scope>NUCLEOTIDE SEQUENCE</scope>
    <source>
        <strain evidence="1">NC_groundwater_1860_Pr3_B-0.1um_51_7</strain>
    </source>
</reference>
<dbReference type="AlphaFoldDB" id="A0A9D6UJY5"/>
<dbReference type="EMBL" id="JACRKR010000022">
    <property type="protein sequence ID" value="MBI5078477.1"/>
    <property type="molecule type" value="Genomic_DNA"/>
</dbReference>
<organism evidence="1 2">
    <name type="scientific">Candidatus Saganbacteria bacterium</name>
    <dbReference type="NCBI Taxonomy" id="2575572"/>
    <lineage>
        <taxon>Bacteria</taxon>
        <taxon>Bacillati</taxon>
        <taxon>Saganbacteria</taxon>
    </lineage>
</organism>
<evidence type="ECO:0000313" key="2">
    <source>
        <dbReference type="Proteomes" id="UP000808761"/>
    </source>
</evidence>
<comment type="caution">
    <text evidence="1">The sequence shown here is derived from an EMBL/GenBank/DDBJ whole genome shotgun (WGS) entry which is preliminary data.</text>
</comment>